<organism evidence="1 2">
    <name type="scientific">Turneriella parva (strain ATCC BAA-1111 / DSM 21527 / NCTC 11395 / H)</name>
    <name type="common">Leptospira parva</name>
    <dbReference type="NCBI Taxonomy" id="869212"/>
    <lineage>
        <taxon>Bacteria</taxon>
        <taxon>Pseudomonadati</taxon>
        <taxon>Spirochaetota</taxon>
        <taxon>Spirochaetia</taxon>
        <taxon>Leptospirales</taxon>
        <taxon>Leptospiraceae</taxon>
        <taxon>Turneriella</taxon>
    </lineage>
</organism>
<dbReference type="KEGG" id="tpx:Turpa_0157"/>
<dbReference type="RefSeq" id="WP_014801340.1">
    <property type="nucleotide sequence ID" value="NC_018020.1"/>
</dbReference>
<evidence type="ECO:0000313" key="1">
    <source>
        <dbReference type="EMBL" id="AFM10819.1"/>
    </source>
</evidence>
<evidence type="ECO:0000313" key="2">
    <source>
        <dbReference type="Proteomes" id="UP000006048"/>
    </source>
</evidence>
<reference evidence="1 2" key="1">
    <citation type="submission" date="2012-06" db="EMBL/GenBank/DDBJ databases">
        <title>The complete chromosome of genome of Turneriella parva DSM 21527.</title>
        <authorList>
            <consortium name="US DOE Joint Genome Institute (JGI-PGF)"/>
            <person name="Lucas S."/>
            <person name="Han J."/>
            <person name="Lapidus A."/>
            <person name="Bruce D."/>
            <person name="Goodwin L."/>
            <person name="Pitluck S."/>
            <person name="Peters L."/>
            <person name="Kyrpides N."/>
            <person name="Mavromatis K."/>
            <person name="Ivanova N."/>
            <person name="Mikhailova N."/>
            <person name="Chertkov O."/>
            <person name="Detter J.C."/>
            <person name="Tapia R."/>
            <person name="Han C."/>
            <person name="Land M."/>
            <person name="Hauser L."/>
            <person name="Markowitz V."/>
            <person name="Cheng J.-F."/>
            <person name="Hugenholtz P."/>
            <person name="Woyke T."/>
            <person name="Wu D."/>
            <person name="Gronow S."/>
            <person name="Wellnitz S."/>
            <person name="Brambilla E."/>
            <person name="Klenk H.-P."/>
            <person name="Eisen J.A."/>
        </authorList>
    </citation>
    <scope>NUCLEOTIDE SEQUENCE [LARGE SCALE GENOMIC DNA]</scope>
    <source>
        <strain evidence="2">ATCC BAA-1111 / DSM 21527 / NCTC 11395 / H</strain>
    </source>
</reference>
<dbReference type="AlphaFoldDB" id="I4B0L2"/>
<protein>
    <submittedName>
        <fullName evidence="1">Uncharacterized protein</fullName>
    </submittedName>
</protein>
<gene>
    <name evidence="1" type="ordered locus">Turpa_0157</name>
</gene>
<keyword evidence="2" id="KW-1185">Reference proteome</keyword>
<accession>I4B0L2</accession>
<sequence length="158" mass="16465">MKKLAYTALFAVAFLATYCGGTKGLQDISQGEGSVDSLEEGFVGEDKLIVKGDGISPAGLKSSLQKEAAAKEAARIDGQRKVIEICRGANIQAAATVDNFALAGSAVGKDLAGRMKGAKVKKANCKPEGDIVGCKVLMEIQKKGIKKDCELAMAELSK</sequence>
<dbReference type="EMBL" id="CP002959">
    <property type="protein sequence ID" value="AFM10819.1"/>
    <property type="molecule type" value="Genomic_DNA"/>
</dbReference>
<proteinExistence type="predicted"/>
<dbReference type="Proteomes" id="UP000006048">
    <property type="component" value="Chromosome"/>
</dbReference>
<dbReference type="HOGENOM" id="CLU_1668649_0_0_12"/>
<name>I4B0L2_TURPD</name>